<evidence type="ECO:0000313" key="15">
    <source>
        <dbReference type="EMBL" id="KAK1304902.1"/>
    </source>
</evidence>
<reference evidence="15" key="2">
    <citation type="submission" date="2023-06" db="EMBL/GenBank/DDBJ databases">
        <authorList>
            <person name="Ma L."/>
            <person name="Liu K.-W."/>
            <person name="Li Z."/>
            <person name="Hsiao Y.-Y."/>
            <person name="Qi Y."/>
            <person name="Fu T."/>
            <person name="Tang G."/>
            <person name="Zhang D."/>
            <person name="Sun W.-H."/>
            <person name="Liu D.-K."/>
            <person name="Li Y."/>
            <person name="Chen G.-Z."/>
            <person name="Liu X.-D."/>
            <person name="Liao X.-Y."/>
            <person name="Jiang Y.-T."/>
            <person name="Yu X."/>
            <person name="Hao Y."/>
            <person name="Huang J."/>
            <person name="Zhao X.-W."/>
            <person name="Ke S."/>
            <person name="Chen Y.-Y."/>
            <person name="Wu W.-L."/>
            <person name="Hsu J.-L."/>
            <person name="Lin Y.-F."/>
            <person name="Huang M.-D."/>
            <person name="Li C.-Y."/>
            <person name="Huang L."/>
            <person name="Wang Z.-W."/>
            <person name="Zhao X."/>
            <person name="Zhong W.-Y."/>
            <person name="Peng D.-H."/>
            <person name="Ahmad S."/>
            <person name="Lan S."/>
            <person name="Zhang J.-S."/>
            <person name="Tsai W.-C."/>
            <person name="Van De Peer Y."/>
            <person name="Liu Z.-J."/>
        </authorList>
    </citation>
    <scope>NUCLEOTIDE SEQUENCE</scope>
    <source>
        <strain evidence="15">CP</strain>
        <tissue evidence="15">Leaves</tissue>
    </source>
</reference>
<comment type="cofactor">
    <cofactor evidence="11">
        <name>Ca(2+)</name>
        <dbReference type="ChEBI" id="CHEBI:29108"/>
    </cofactor>
    <text evidence="11">Binds 2 calcium ions per subunit.</text>
</comment>
<feature type="binding site" evidence="11">
    <location>
        <position position="5"/>
    </location>
    <ligand>
        <name>Ca(2+)</name>
        <dbReference type="ChEBI" id="CHEBI:29108"/>
        <label>2</label>
    </ligand>
</feature>
<keyword evidence="9" id="KW-0873">Pyrrolidone carboxylic acid</keyword>
<keyword evidence="16" id="KW-1185">Reference proteome</keyword>
<evidence type="ECO:0000313" key="16">
    <source>
        <dbReference type="Proteomes" id="UP001180020"/>
    </source>
</evidence>
<keyword evidence="8 12" id="KW-1015">Disulfide bond</keyword>
<keyword evidence="7 11" id="KW-0408">Iron</keyword>
<evidence type="ECO:0000256" key="10">
    <source>
        <dbReference type="ARBA" id="ARBA00023324"/>
    </source>
</evidence>
<evidence type="ECO:0000256" key="2">
    <source>
        <dbReference type="ARBA" id="ARBA00022559"/>
    </source>
</evidence>
<feature type="binding site" description="axial binding residue" evidence="11">
    <location>
        <position position="4"/>
    </location>
    <ligand>
        <name>heme b</name>
        <dbReference type="ChEBI" id="CHEBI:60344"/>
    </ligand>
    <ligandPart>
        <name>Fe</name>
        <dbReference type="ChEBI" id="CHEBI:18248"/>
    </ligandPart>
</feature>
<evidence type="ECO:0000256" key="3">
    <source>
        <dbReference type="ARBA" id="ARBA00022617"/>
    </source>
</evidence>
<feature type="binding site" evidence="11">
    <location>
        <position position="63"/>
    </location>
    <ligand>
        <name>Ca(2+)</name>
        <dbReference type="ChEBI" id="CHEBI:29108"/>
        <label>2</label>
    </ligand>
</feature>
<evidence type="ECO:0000256" key="9">
    <source>
        <dbReference type="ARBA" id="ARBA00023283"/>
    </source>
</evidence>
<dbReference type="InterPro" id="IPR002016">
    <property type="entry name" value="Haem_peroxidase"/>
</dbReference>
<dbReference type="AlphaFoldDB" id="A0AAV9DUH4"/>
<evidence type="ECO:0000256" key="6">
    <source>
        <dbReference type="ARBA" id="ARBA00023002"/>
    </source>
</evidence>
<comment type="catalytic activity">
    <reaction evidence="1">
        <text>2 a phenolic donor + H2O2 = 2 a phenolic radical donor + 2 H2O</text>
        <dbReference type="Rhea" id="RHEA:56136"/>
        <dbReference type="ChEBI" id="CHEBI:15377"/>
        <dbReference type="ChEBI" id="CHEBI:16240"/>
        <dbReference type="ChEBI" id="CHEBI:139520"/>
        <dbReference type="ChEBI" id="CHEBI:139521"/>
        <dbReference type="EC" id="1.11.1.7"/>
    </reaction>
</comment>
<keyword evidence="10" id="KW-0376">Hydrogen peroxide</keyword>
<comment type="cofactor">
    <cofactor evidence="11">
        <name>heme b</name>
        <dbReference type="ChEBI" id="CHEBI:60344"/>
    </cofactor>
    <text evidence="11">Binds 1 heme b (iron(II)-protoporphyrin IX) group per subunit.</text>
</comment>
<comment type="similarity">
    <text evidence="13">Belongs to the peroxidase family.</text>
</comment>
<feature type="domain" description="Plant heme peroxidase family profile" evidence="14">
    <location>
        <begin position="1"/>
        <end position="90"/>
    </location>
</feature>
<keyword evidence="2 15" id="KW-0575">Peroxidase</keyword>
<evidence type="ECO:0000256" key="13">
    <source>
        <dbReference type="RuleBase" id="RU004241"/>
    </source>
</evidence>
<evidence type="ECO:0000256" key="1">
    <source>
        <dbReference type="ARBA" id="ARBA00000189"/>
    </source>
</evidence>
<evidence type="ECO:0000259" key="14">
    <source>
        <dbReference type="PROSITE" id="PS50873"/>
    </source>
</evidence>
<dbReference type="Pfam" id="PF00141">
    <property type="entry name" value="peroxidase"/>
    <property type="match status" value="1"/>
</dbReference>
<dbReference type="Gene3D" id="1.10.420.10">
    <property type="entry name" value="Peroxidase, domain 2"/>
    <property type="match status" value="1"/>
</dbReference>
<dbReference type="GO" id="GO:0046872">
    <property type="term" value="F:metal ion binding"/>
    <property type="evidence" value="ECO:0007669"/>
    <property type="project" value="UniProtKB-KW"/>
</dbReference>
<dbReference type="InterPro" id="IPR000823">
    <property type="entry name" value="Peroxidase_pln"/>
</dbReference>
<proteinExistence type="inferred from homology"/>
<feature type="disulfide bond" evidence="12">
    <location>
        <begin position="11"/>
        <end position="43"/>
    </location>
</feature>
<dbReference type="InterPro" id="IPR010255">
    <property type="entry name" value="Haem_peroxidase_sf"/>
</dbReference>
<accession>A0AAV9DUH4</accession>
<dbReference type="GO" id="GO:0140825">
    <property type="term" value="F:lactoperoxidase activity"/>
    <property type="evidence" value="ECO:0007669"/>
    <property type="project" value="UniProtKB-EC"/>
</dbReference>
<keyword evidence="4 11" id="KW-0479">Metal-binding</keyword>
<evidence type="ECO:0000256" key="7">
    <source>
        <dbReference type="ARBA" id="ARBA00023004"/>
    </source>
</evidence>
<evidence type="ECO:0000256" key="4">
    <source>
        <dbReference type="ARBA" id="ARBA00022723"/>
    </source>
</evidence>
<dbReference type="GO" id="GO:0006979">
    <property type="term" value="P:response to oxidative stress"/>
    <property type="evidence" value="ECO:0007669"/>
    <property type="project" value="InterPro"/>
</dbReference>
<dbReference type="PANTHER" id="PTHR31517:SF84">
    <property type="entry name" value="PEROXIDASE"/>
    <property type="match status" value="1"/>
</dbReference>
<dbReference type="GO" id="GO:0042744">
    <property type="term" value="P:hydrogen peroxide catabolic process"/>
    <property type="evidence" value="ECO:0007669"/>
    <property type="project" value="UniProtKB-KW"/>
</dbReference>
<name>A0AAV9DUH4_ACOCL</name>
<dbReference type="PANTHER" id="PTHR31517">
    <property type="match status" value="1"/>
</dbReference>
<dbReference type="SUPFAM" id="SSF48113">
    <property type="entry name" value="Heme-dependent peroxidases"/>
    <property type="match status" value="1"/>
</dbReference>
<protein>
    <submittedName>
        <fullName evidence="15">Peroxidase 27</fullName>
    </submittedName>
</protein>
<organism evidence="15 16">
    <name type="scientific">Acorus calamus</name>
    <name type="common">Sweet flag</name>
    <dbReference type="NCBI Taxonomy" id="4465"/>
    <lineage>
        <taxon>Eukaryota</taxon>
        <taxon>Viridiplantae</taxon>
        <taxon>Streptophyta</taxon>
        <taxon>Embryophyta</taxon>
        <taxon>Tracheophyta</taxon>
        <taxon>Spermatophyta</taxon>
        <taxon>Magnoliopsida</taxon>
        <taxon>Liliopsida</taxon>
        <taxon>Acoraceae</taxon>
        <taxon>Acorus</taxon>
    </lineage>
</organism>
<dbReference type="EMBL" id="JAUJYO010000011">
    <property type="protein sequence ID" value="KAK1304902.1"/>
    <property type="molecule type" value="Genomic_DNA"/>
</dbReference>
<dbReference type="GO" id="GO:0020037">
    <property type="term" value="F:heme binding"/>
    <property type="evidence" value="ECO:0007669"/>
    <property type="project" value="InterPro"/>
</dbReference>
<keyword evidence="6" id="KW-0560">Oxidoreductase</keyword>
<evidence type="ECO:0000256" key="11">
    <source>
        <dbReference type="PIRSR" id="PIRSR600823-3"/>
    </source>
</evidence>
<dbReference type="FunFam" id="1.10.420.10:FF:000001">
    <property type="entry name" value="Peroxidase"/>
    <property type="match status" value="1"/>
</dbReference>
<evidence type="ECO:0000256" key="5">
    <source>
        <dbReference type="ARBA" id="ARBA00022837"/>
    </source>
</evidence>
<evidence type="ECO:0000256" key="8">
    <source>
        <dbReference type="ARBA" id="ARBA00023157"/>
    </source>
</evidence>
<keyword evidence="5 11" id="KW-0106">Calcium</keyword>
<keyword evidence="3" id="KW-0349">Heme</keyword>
<gene>
    <name evidence="15" type="primary">PER27</name>
    <name evidence="15" type="ORF">QJS10_CPB11g01212</name>
</gene>
<dbReference type="Proteomes" id="UP001180020">
    <property type="component" value="Unassembled WGS sequence"/>
</dbReference>
<comment type="caution">
    <text evidence="15">The sequence shown here is derived from an EMBL/GenBank/DDBJ whole genome shotgun (WGS) entry which is preliminary data.</text>
</comment>
<evidence type="ECO:0000256" key="12">
    <source>
        <dbReference type="PIRSR" id="PIRSR600823-5"/>
    </source>
</evidence>
<reference evidence="15" key="1">
    <citation type="journal article" date="2023" name="Nat. Commun.">
        <title>Diploid and tetraploid genomes of Acorus and the evolution of monocots.</title>
        <authorList>
            <person name="Ma L."/>
            <person name="Liu K.W."/>
            <person name="Li Z."/>
            <person name="Hsiao Y.Y."/>
            <person name="Qi Y."/>
            <person name="Fu T."/>
            <person name="Tang G.D."/>
            <person name="Zhang D."/>
            <person name="Sun W.H."/>
            <person name="Liu D.K."/>
            <person name="Li Y."/>
            <person name="Chen G.Z."/>
            <person name="Liu X.D."/>
            <person name="Liao X.Y."/>
            <person name="Jiang Y.T."/>
            <person name="Yu X."/>
            <person name="Hao Y."/>
            <person name="Huang J."/>
            <person name="Zhao X.W."/>
            <person name="Ke S."/>
            <person name="Chen Y.Y."/>
            <person name="Wu W.L."/>
            <person name="Hsu J.L."/>
            <person name="Lin Y.F."/>
            <person name="Huang M.D."/>
            <person name="Li C.Y."/>
            <person name="Huang L."/>
            <person name="Wang Z.W."/>
            <person name="Zhao X."/>
            <person name="Zhong W.Y."/>
            <person name="Peng D.H."/>
            <person name="Ahmad S."/>
            <person name="Lan S."/>
            <person name="Zhang J.S."/>
            <person name="Tsai W.C."/>
            <person name="Van de Peer Y."/>
            <person name="Liu Z.J."/>
        </authorList>
    </citation>
    <scope>NUCLEOTIDE SEQUENCE</scope>
    <source>
        <strain evidence="15">CP</strain>
    </source>
</reference>
<sequence length="90" mass="10011">MGAHTFGSSHCESFARRIYNFTRKGDVDPSLDPNYVAKLQQKCKPGDTTTTVEIDPGSFKTFDTSYYKLVLNMRGLFHSDAALLDDKGSV</sequence>
<dbReference type="PROSITE" id="PS50873">
    <property type="entry name" value="PEROXIDASE_4"/>
    <property type="match status" value="1"/>
</dbReference>
<feature type="binding site" evidence="11">
    <location>
        <position position="55"/>
    </location>
    <ligand>
        <name>Ca(2+)</name>
        <dbReference type="ChEBI" id="CHEBI:29108"/>
        <label>2</label>
    </ligand>
</feature>